<proteinExistence type="predicted"/>
<dbReference type="Gene3D" id="1.20.120.520">
    <property type="entry name" value="nmb1532 protein domain like"/>
    <property type="match status" value="1"/>
</dbReference>
<dbReference type="AlphaFoldDB" id="A0A543CSJ1"/>
<dbReference type="InterPro" id="IPR012312">
    <property type="entry name" value="Hemerythrin-like"/>
</dbReference>
<feature type="domain" description="Hemerythrin-like" evidence="1">
    <location>
        <begin position="14"/>
        <end position="145"/>
    </location>
</feature>
<dbReference type="Pfam" id="PF01814">
    <property type="entry name" value="Hemerythrin"/>
    <property type="match status" value="1"/>
</dbReference>
<dbReference type="RefSeq" id="WP_141959356.1">
    <property type="nucleotide sequence ID" value="NZ_VFOZ01000001.1"/>
</dbReference>
<dbReference type="Proteomes" id="UP000316096">
    <property type="component" value="Unassembled WGS sequence"/>
</dbReference>
<protein>
    <submittedName>
        <fullName evidence="2">Hemerythrin HHE cation binding domain-containing protein</fullName>
    </submittedName>
</protein>
<dbReference type="EMBL" id="VFOZ01000001">
    <property type="protein sequence ID" value="TQM00076.1"/>
    <property type="molecule type" value="Genomic_DNA"/>
</dbReference>
<evidence type="ECO:0000313" key="3">
    <source>
        <dbReference type="Proteomes" id="UP000316096"/>
    </source>
</evidence>
<organism evidence="2 3">
    <name type="scientific">Actinoallomurus bryophytorum</name>
    <dbReference type="NCBI Taxonomy" id="1490222"/>
    <lineage>
        <taxon>Bacteria</taxon>
        <taxon>Bacillati</taxon>
        <taxon>Actinomycetota</taxon>
        <taxon>Actinomycetes</taxon>
        <taxon>Streptosporangiales</taxon>
        <taxon>Thermomonosporaceae</taxon>
        <taxon>Actinoallomurus</taxon>
    </lineage>
</organism>
<sequence>MTSVVRTAGSHMYDELIAVHTIMRRGTVLTAEAFARFADAGSAGAVDAKTLVNTARWLVTFVHHHHASEDELFWPVLRELFPEASGKLDDLTAEHEALDAELQALTTAIDGVAAGERAAAERGASAAAKVRDLLAGHLDDEEPALVELFPQVPDAEMIRLRKAIVDGAPRSGPDLLFGLLEDPDRPAGYGEMMSDLPAPLRWLRPVLLNRYRSRKKALGG</sequence>
<gene>
    <name evidence="2" type="ORF">FB559_5781</name>
</gene>
<keyword evidence="3" id="KW-1185">Reference proteome</keyword>
<comment type="caution">
    <text evidence="2">The sequence shown here is derived from an EMBL/GenBank/DDBJ whole genome shotgun (WGS) entry which is preliminary data.</text>
</comment>
<accession>A0A543CSJ1</accession>
<reference evidence="2 3" key="1">
    <citation type="submission" date="2019-06" db="EMBL/GenBank/DDBJ databases">
        <title>Sequencing the genomes of 1000 actinobacteria strains.</title>
        <authorList>
            <person name="Klenk H.-P."/>
        </authorList>
    </citation>
    <scope>NUCLEOTIDE SEQUENCE [LARGE SCALE GENOMIC DNA]</scope>
    <source>
        <strain evidence="2 3">DSM 102200</strain>
    </source>
</reference>
<dbReference type="OrthoDB" id="5197650at2"/>
<dbReference type="CDD" id="cd12108">
    <property type="entry name" value="Hr-like"/>
    <property type="match status" value="1"/>
</dbReference>
<name>A0A543CSJ1_9ACTN</name>
<evidence type="ECO:0000259" key="1">
    <source>
        <dbReference type="Pfam" id="PF01814"/>
    </source>
</evidence>
<evidence type="ECO:0000313" key="2">
    <source>
        <dbReference type="EMBL" id="TQM00076.1"/>
    </source>
</evidence>